<reference evidence="1 2" key="1">
    <citation type="submission" date="2022-12" db="EMBL/GenBank/DDBJ databases">
        <title>Chromosome-level genome of Tegillarca granosa.</title>
        <authorList>
            <person name="Kim J."/>
        </authorList>
    </citation>
    <scope>NUCLEOTIDE SEQUENCE [LARGE SCALE GENOMIC DNA]</scope>
    <source>
        <strain evidence="1">Teg-2019</strain>
        <tissue evidence="1">Adductor muscle</tissue>
    </source>
</reference>
<comment type="caution">
    <text evidence="1">The sequence shown here is derived from an EMBL/GenBank/DDBJ whole genome shotgun (WGS) entry which is preliminary data.</text>
</comment>
<sequence>MQKYVLIVQFLQKGIFANDNILWLFYLYMDLHLEKGYFYYRISWSHLNENFITFHQNDNIHLWPVYIKHRHNIDEVFGLKKYNKKKKENERGKNTSVKKFPSYVIIVNKSFLLQCKIHILEILCFQQKNEIKFLHFTSFFFGFHINMFRNIAHIYFGKTIIMLYMRQVNNILCFVNFEFHLLFNIKHICFLIRISGSYAILKCCISNSLSLVYMFLKRISKAPFLVMHFTISGLTLKTNNKTRKIIDSYLSRE</sequence>
<gene>
    <name evidence="1" type="ORF">KUTeg_018857</name>
</gene>
<name>A0ABQ9EDH0_TEGGR</name>
<protein>
    <submittedName>
        <fullName evidence="1">Uncharacterized protein</fullName>
    </submittedName>
</protein>
<evidence type="ECO:0000313" key="1">
    <source>
        <dbReference type="EMBL" id="KAJ8302461.1"/>
    </source>
</evidence>
<dbReference type="EMBL" id="JARBDR010000917">
    <property type="protein sequence ID" value="KAJ8302461.1"/>
    <property type="molecule type" value="Genomic_DNA"/>
</dbReference>
<proteinExistence type="predicted"/>
<dbReference type="Proteomes" id="UP001217089">
    <property type="component" value="Unassembled WGS sequence"/>
</dbReference>
<organism evidence="1 2">
    <name type="scientific">Tegillarca granosa</name>
    <name type="common">Malaysian cockle</name>
    <name type="synonym">Anadara granosa</name>
    <dbReference type="NCBI Taxonomy" id="220873"/>
    <lineage>
        <taxon>Eukaryota</taxon>
        <taxon>Metazoa</taxon>
        <taxon>Spiralia</taxon>
        <taxon>Lophotrochozoa</taxon>
        <taxon>Mollusca</taxon>
        <taxon>Bivalvia</taxon>
        <taxon>Autobranchia</taxon>
        <taxon>Pteriomorphia</taxon>
        <taxon>Arcoida</taxon>
        <taxon>Arcoidea</taxon>
        <taxon>Arcidae</taxon>
        <taxon>Tegillarca</taxon>
    </lineage>
</organism>
<keyword evidence="2" id="KW-1185">Reference proteome</keyword>
<accession>A0ABQ9EDH0</accession>
<evidence type="ECO:0000313" key="2">
    <source>
        <dbReference type="Proteomes" id="UP001217089"/>
    </source>
</evidence>